<comment type="caution">
    <text evidence="2">The sequence shown here is derived from an EMBL/GenBank/DDBJ whole genome shotgun (WGS) entry which is preliminary data.</text>
</comment>
<keyword evidence="3" id="KW-1185">Reference proteome</keyword>
<dbReference type="Gene3D" id="1.10.260.40">
    <property type="entry name" value="lambda repressor-like DNA-binding domains"/>
    <property type="match status" value="1"/>
</dbReference>
<gene>
    <name evidence="2" type="ORF">Y5W_01357</name>
</gene>
<dbReference type="InterPro" id="IPR001387">
    <property type="entry name" value="Cro/C1-type_HTH"/>
</dbReference>
<organism evidence="2 3">
    <name type="scientific">Alloalcanivorax profundimaris</name>
    <dbReference type="NCBI Taxonomy" id="2735259"/>
    <lineage>
        <taxon>Bacteria</taxon>
        <taxon>Pseudomonadati</taxon>
        <taxon>Pseudomonadota</taxon>
        <taxon>Gammaproteobacteria</taxon>
        <taxon>Oceanospirillales</taxon>
        <taxon>Alcanivoracaceae</taxon>
        <taxon>Alloalcanivorax</taxon>
    </lineage>
</organism>
<dbReference type="RefSeq" id="WP_194864635.1">
    <property type="nucleotide sequence ID" value="NZ_ARXX01000016.1"/>
</dbReference>
<proteinExistence type="predicted"/>
<name>A0ABS0APQ7_9GAMM</name>
<feature type="domain" description="HTH cro/C1-type" evidence="1">
    <location>
        <begin position="15"/>
        <end position="53"/>
    </location>
</feature>
<accession>A0ABS0APQ7</accession>
<dbReference type="SUPFAM" id="SSF47413">
    <property type="entry name" value="lambda repressor-like DNA-binding domains"/>
    <property type="match status" value="1"/>
</dbReference>
<dbReference type="CDD" id="cd00093">
    <property type="entry name" value="HTH_XRE"/>
    <property type="match status" value="1"/>
</dbReference>
<evidence type="ECO:0000313" key="3">
    <source>
        <dbReference type="Proteomes" id="UP000662703"/>
    </source>
</evidence>
<reference evidence="2 3" key="1">
    <citation type="submission" date="2012-09" db="EMBL/GenBank/DDBJ databases">
        <title>Genome Sequence of alkane-degrading Bacterium Alcanivorax sp. 521-1.</title>
        <authorList>
            <person name="Lai Q."/>
            <person name="Shao Z."/>
        </authorList>
    </citation>
    <scope>NUCLEOTIDE SEQUENCE [LARGE SCALE GENOMIC DNA]</scope>
    <source>
        <strain evidence="2 3">521-1</strain>
    </source>
</reference>
<dbReference type="Pfam" id="PF01381">
    <property type="entry name" value="HTH_3"/>
    <property type="match status" value="1"/>
</dbReference>
<dbReference type="InterPro" id="IPR010982">
    <property type="entry name" value="Lambda_DNA-bd_dom_sf"/>
</dbReference>
<dbReference type="EMBL" id="ARXX01000016">
    <property type="protein sequence ID" value="MBF5056063.1"/>
    <property type="molecule type" value="Genomic_DNA"/>
</dbReference>
<evidence type="ECO:0000313" key="2">
    <source>
        <dbReference type="EMBL" id="MBF5056063.1"/>
    </source>
</evidence>
<protein>
    <recommendedName>
        <fullName evidence="1">HTH cro/C1-type domain-containing protein</fullName>
    </recommendedName>
</protein>
<evidence type="ECO:0000259" key="1">
    <source>
        <dbReference type="Pfam" id="PF01381"/>
    </source>
</evidence>
<sequence length="139" mass="15174">MAVSLQQRLEALKVTLGLTVTDMAELFGVARPSIYAWLKGNEPRPDNVERLPEFENAAAQVASLDLPRVDKLVKRPLKSGDSLFLLIKQGMSLDAALAELAETGATEAEQRGTEKGRYDLASAREVADDYSVKAVRKDS</sequence>
<dbReference type="Proteomes" id="UP000662703">
    <property type="component" value="Unassembled WGS sequence"/>
</dbReference>